<name>A0ABW8WV91_9CYAN</name>
<reference evidence="1 2" key="1">
    <citation type="submission" date="2024-07" db="EMBL/GenBank/DDBJ databases">
        <authorList>
            <person name="Tripathy S."/>
        </authorList>
    </citation>
    <scope>NUCLEOTIDE SEQUENCE [LARGE SCALE GENOMIC DNA]</scope>
    <source>
        <strain evidence="1 2">VB-61278_2</strain>
    </source>
</reference>
<comment type="caution">
    <text evidence="1">The sequence shown here is derived from an EMBL/GenBank/DDBJ whole genome shotgun (WGS) entry which is preliminary data.</text>
</comment>
<keyword evidence="2" id="KW-1185">Reference proteome</keyword>
<dbReference type="EMBL" id="JBFQGM010000014">
    <property type="protein sequence ID" value="MFL9465007.1"/>
    <property type="molecule type" value="Genomic_DNA"/>
</dbReference>
<evidence type="ECO:0000313" key="2">
    <source>
        <dbReference type="Proteomes" id="UP001628874"/>
    </source>
</evidence>
<proteinExistence type="predicted"/>
<organism evidence="1 2">
    <name type="scientific">Scytonema tolypothrichoides VB-61278_2</name>
    <dbReference type="NCBI Taxonomy" id="3232314"/>
    <lineage>
        <taxon>Bacteria</taxon>
        <taxon>Bacillati</taxon>
        <taxon>Cyanobacteriota</taxon>
        <taxon>Cyanophyceae</taxon>
        <taxon>Nostocales</taxon>
        <taxon>Scytonemataceae</taxon>
        <taxon>Scytonema</taxon>
    </lineage>
</organism>
<sequence>MLNLYSLKFANAELQKIIVFHSDAVGGGIWSSIKLVDRDNT</sequence>
<protein>
    <submittedName>
        <fullName evidence="1">Uncharacterized protein</fullName>
    </submittedName>
</protein>
<dbReference type="Proteomes" id="UP001628874">
    <property type="component" value="Unassembled WGS sequence"/>
</dbReference>
<evidence type="ECO:0000313" key="1">
    <source>
        <dbReference type="EMBL" id="MFL9465007.1"/>
    </source>
</evidence>
<accession>A0ABW8WV91</accession>
<gene>
    <name evidence="1" type="ORF">AB0759_30845</name>
</gene>